<dbReference type="Gene3D" id="2.40.128.260">
    <property type="entry name" value="Type IV secretion system, VirB10/TraB/TrbI"/>
    <property type="match status" value="1"/>
</dbReference>
<evidence type="ECO:0000256" key="2">
    <source>
        <dbReference type="ARBA" id="ARBA00010265"/>
    </source>
</evidence>
<dbReference type="Proteomes" id="UP000321464">
    <property type="component" value="Unassembled WGS sequence"/>
</dbReference>
<organism evidence="8 9">
    <name type="scientific">Novosphingobium sediminis</name>
    <dbReference type="NCBI Taxonomy" id="707214"/>
    <lineage>
        <taxon>Bacteria</taxon>
        <taxon>Pseudomonadati</taxon>
        <taxon>Pseudomonadota</taxon>
        <taxon>Alphaproteobacteria</taxon>
        <taxon>Sphingomonadales</taxon>
        <taxon>Sphingomonadaceae</taxon>
        <taxon>Novosphingobium</taxon>
    </lineage>
</organism>
<keyword evidence="3 7" id="KW-0812">Transmembrane</keyword>
<dbReference type="Pfam" id="PF03743">
    <property type="entry name" value="TrbI"/>
    <property type="match status" value="1"/>
</dbReference>
<dbReference type="InterPro" id="IPR005498">
    <property type="entry name" value="T4SS_VirB10/TraB/TrbI"/>
</dbReference>
<comment type="caution">
    <text evidence="8">The sequence shown here is derived from an EMBL/GenBank/DDBJ whole genome shotgun (WGS) entry which is preliminary data.</text>
</comment>
<evidence type="ECO:0000256" key="5">
    <source>
        <dbReference type="ARBA" id="ARBA00023136"/>
    </source>
</evidence>
<dbReference type="EMBL" id="BJYR01000020">
    <property type="protein sequence ID" value="GEO01172.1"/>
    <property type="molecule type" value="Genomic_DNA"/>
</dbReference>
<evidence type="ECO:0000256" key="3">
    <source>
        <dbReference type="ARBA" id="ARBA00022692"/>
    </source>
</evidence>
<evidence type="ECO:0000256" key="1">
    <source>
        <dbReference type="ARBA" id="ARBA00004167"/>
    </source>
</evidence>
<feature type="region of interest" description="Disordered" evidence="6">
    <location>
        <begin position="1"/>
        <end position="20"/>
    </location>
</feature>
<dbReference type="GO" id="GO:0016020">
    <property type="term" value="C:membrane"/>
    <property type="evidence" value="ECO:0007669"/>
    <property type="project" value="UniProtKB-SubCell"/>
</dbReference>
<dbReference type="InterPro" id="IPR042217">
    <property type="entry name" value="T4SS_VirB10/TrbI"/>
</dbReference>
<dbReference type="RefSeq" id="WP_246135235.1">
    <property type="nucleotide sequence ID" value="NZ_BJYR01000020.1"/>
</dbReference>
<feature type="region of interest" description="Disordered" evidence="6">
    <location>
        <begin position="57"/>
        <end position="103"/>
    </location>
</feature>
<reference evidence="8 9" key="1">
    <citation type="submission" date="2019-07" db="EMBL/GenBank/DDBJ databases">
        <title>Whole genome shotgun sequence of Novosphingobium sediminis NBRC 106119.</title>
        <authorList>
            <person name="Hosoyama A."/>
            <person name="Uohara A."/>
            <person name="Ohji S."/>
            <person name="Ichikawa N."/>
        </authorList>
    </citation>
    <scope>NUCLEOTIDE SEQUENCE [LARGE SCALE GENOMIC DNA]</scope>
    <source>
        <strain evidence="8 9">NBRC 106119</strain>
    </source>
</reference>
<comment type="similarity">
    <text evidence="2">Belongs to the TrbI/VirB10 family.</text>
</comment>
<feature type="compositionally biased region" description="Low complexity" evidence="6">
    <location>
        <begin position="82"/>
        <end position="95"/>
    </location>
</feature>
<sequence length="371" mass="38143">MSGSGPPTDSGEETGPGLKVELPRSGLPAWLLLPAGLALALGLFALLESRREARMSDSIERGPSTAMIEAPPPLALPPAPPERAAAPAPAASGTLAPPPSIQSRIAVPPPPYLMPPQQVYRPIQPPADDVYAPPRYSKTPAVTGVSNGAAAMVVDLTAGKGASVNGGAGDTAAASDDDAVRATIIRNRASVVQQGVVIAAVLETPLNSDRPGLARAIVSQDVRGFDGTRVLIPKGSRLIGEFKAETGPNLRRILVTWSRLIRPDGVAIRIASPSADRLGGSGVPGSVNTHFFARFSGAVLQSALTVGVNLASQLPRNGSNVYIGVPGQISQIGQDLLPDTKRSPTVKVKAGAEIAIFVAHDLDFGGTPAVR</sequence>
<comment type="subcellular location">
    <subcellularLocation>
        <location evidence="1">Membrane</location>
        <topology evidence="1">Single-pass membrane protein</topology>
    </subcellularLocation>
</comment>
<feature type="transmembrane region" description="Helical" evidence="7">
    <location>
        <begin position="27"/>
        <end position="47"/>
    </location>
</feature>
<keyword evidence="9" id="KW-1185">Reference proteome</keyword>
<proteinExistence type="inferred from homology"/>
<evidence type="ECO:0000313" key="9">
    <source>
        <dbReference type="Proteomes" id="UP000321464"/>
    </source>
</evidence>
<protein>
    <recommendedName>
        <fullName evidence="10">Type VI secretion protein</fullName>
    </recommendedName>
</protein>
<keyword evidence="5 7" id="KW-0472">Membrane</keyword>
<evidence type="ECO:0008006" key="10">
    <source>
        <dbReference type="Google" id="ProtNLM"/>
    </source>
</evidence>
<dbReference type="CDD" id="cd16429">
    <property type="entry name" value="VirB10"/>
    <property type="match status" value="1"/>
</dbReference>
<name>A0A512AN83_9SPHN</name>
<accession>A0A512AN83</accession>
<keyword evidence="4 7" id="KW-1133">Transmembrane helix</keyword>
<evidence type="ECO:0000313" key="8">
    <source>
        <dbReference type="EMBL" id="GEO01172.1"/>
    </source>
</evidence>
<evidence type="ECO:0000256" key="6">
    <source>
        <dbReference type="SAM" id="MobiDB-lite"/>
    </source>
</evidence>
<dbReference type="AlphaFoldDB" id="A0A512AN83"/>
<evidence type="ECO:0000256" key="4">
    <source>
        <dbReference type="ARBA" id="ARBA00022989"/>
    </source>
</evidence>
<evidence type="ECO:0000256" key="7">
    <source>
        <dbReference type="SAM" id="Phobius"/>
    </source>
</evidence>
<gene>
    <name evidence="8" type="ORF">NSE01_30040</name>
</gene>
<feature type="compositionally biased region" description="Pro residues" evidence="6">
    <location>
        <begin position="70"/>
        <end position="81"/>
    </location>
</feature>